<evidence type="ECO:0000256" key="4">
    <source>
        <dbReference type="ARBA" id="ARBA00022884"/>
    </source>
</evidence>
<dbReference type="PROSITE" id="PS50102">
    <property type="entry name" value="RRM"/>
    <property type="match status" value="3"/>
</dbReference>
<feature type="domain" description="RRM" evidence="8">
    <location>
        <begin position="205"/>
        <end position="283"/>
    </location>
</feature>
<dbReference type="OrthoDB" id="19742at2759"/>
<dbReference type="SMART" id="SM00360">
    <property type="entry name" value="RRM"/>
    <property type="match status" value="4"/>
</dbReference>
<evidence type="ECO:0000256" key="1">
    <source>
        <dbReference type="ARBA" id="ARBA00008557"/>
    </source>
</evidence>
<dbReference type="SMART" id="SM00517">
    <property type="entry name" value="PolyA"/>
    <property type="match status" value="1"/>
</dbReference>
<keyword evidence="3" id="KW-0677">Repeat</keyword>
<comment type="similarity">
    <text evidence="1">Belongs to the polyadenylate-binding protein type-1 family.</text>
</comment>
<dbReference type="GeneID" id="36516108"/>
<evidence type="ECO:0000259" key="8">
    <source>
        <dbReference type="PROSITE" id="PS50102"/>
    </source>
</evidence>
<dbReference type="EMBL" id="NDIQ01000021">
    <property type="protein sequence ID" value="PRT54740.1"/>
    <property type="molecule type" value="Genomic_DNA"/>
</dbReference>
<gene>
    <name evidence="10" type="ORF">B9G98_02360</name>
</gene>
<feature type="compositionally biased region" description="Polar residues" evidence="7">
    <location>
        <begin position="280"/>
        <end position="309"/>
    </location>
</feature>
<dbReference type="GO" id="GO:0003723">
    <property type="term" value="F:RNA binding"/>
    <property type="evidence" value="ECO:0007669"/>
    <property type="project" value="UniProtKB-UniRule"/>
</dbReference>
<feature type="region of interest" description="Disordered" evidence="7">
    <location>
        <begin position="469"/>
        <end position="531"/>
    </location>
</feature>
<dbReference type="SUPFAM" id="SSF54928">
    <property type="entry name" value="RNA-binding domain, RBD"/>
    <property type="match status" value="3"/>
</dbReference>
<dbReference type="RefSeq" id="XP_024664685.1">
    <property type="nucleotide sequence ID" value="XM_024808917.1"/>
</dbReference>
<evidence type="ECO:0000259" key="9">
    <source>
        <dbReference type="PROSITE" id="PS51309"/>
    </source>
</evidence>
<evidence type="ECO:0000256" key="2">
    <source>
        <dbReference type="ARBA" id="ARBA00016348"/>
    </source>
</evidence>
<keyword evidence="11" id="KW-1185">Reference proteome</keyword>
<dbReference type="Gene3D" id="3.30.70.330">
    <property type="match status" value="4"/>
</dbReference>
<evidence type="ECO:0000256" key="7">
    <source>
        <dbReference type="SAM" id="MobiDB-lite"/>
    </source>
</evidence>
<feature type="compositionally biased region" description="Low complexity" evidence="7">
    <location>
        <begin position="494"/>
        <end position="511"/>
    </location>
</feature>
<proteinExistence type="inferred from homology"/>
<reference evidence="10 11" key="1">
    <citation type="submission" date="2017-04" db="EMBL/GenBank/DDBJ databases">
        <title>Genome sequencing of [Candida] sorbophila.</title>
        <authorList>
            <person name="Ahn J.O."/>
        </authorList>
    </citation>
    <scope>NUCLEOTIDE SEQUENCE [LARGE SCALE GENOMIC DNA]</scope>
    <source>
        <strain evidence="10 11">DS02</strain>
    </source>
</reference>
<dbReference type="SUPFAM" id="SSF63570">
    <property type="entry name" value="PABC (PABP) domain"/>
    <property type="match status" value="1"/>
</dbReference>
<feature type="region of interest" description="Disordered" evidence="7">
    <location>
        <begin position="280"/>
        <end position="317"/>
    </location>
</feature>
<dbReference type="PROSITE" id="PS51309">
    <property type="entry name" value="PABC"/>
    <property type="match status" value="1"/>
</dbReference>
<evidence type="ECO:0000256" key="6">
    <source>
        <dbReference type="PROSITE-ProRule" id="PRU00176"/>
    </source>
</evidence>
<dbReference type="InterPro" id="IPR002004">
    <property type="entry name" value="PABP_HYD_C"/>
</dbReference>
<dbReference type="InterPro" id="IPR000504">
    <property type="entry name" value="RRM_dom"/>
</dbReference>
<organism evidence="10 11">
    <name type="scientific">Wickerhamiella sorbophila</name>
    <dbReference type="NCBI Taxonomy" id="45607"/>
    <lineage>
        <taxon>Eukaryota</taxon>
        <taxon>Fungi</taxon>
        <taxon>Dikarya</taxon>
        <taxon>Ascomycota</taxon>
        <taxon>Saccharomycotina</taxon>
        <taxon>Dipodascomycetes</taxon>
        <taxon>Dipodascales</taxon>
        <taxon>Trichomonascaceae</taxon>
        <taxon>Wickerhamiella</taxon>
    </lineage>
</organism>
<feature type="compositionally biased region" description="Polar residues" evidence="7">
    <location>
        <begin position="469"/>
        <end position="486"/>
    </location>
</feature>
<feature type="domain" description="PABC" evidence="9">
    <location>
        <begin position="530"/>
        <end position="611"/>
    </location>
</feature>
<dbReference type="InterPro" id="IPR012677">
    <property type="entry name" value="Nucleotide-bd_a/b_plait_sf"/>
</dbReference>
<evidence type="ECO:0000313" key="10">
    <source>
        <dbReference type="EMBL" id="PRT54740.1"/>
    </source>
</evidence>
<dbReference type="InterPro" id="IPR035979">
    <property type="entry name" value="RBD_domain_sf"/>
</dbReference>
<dbReference type="AlphaFoldDB" id="A0A2T0FIC3"/>
<dbReference type="PANTHER" id="PTHR24012">
    <property type="entry name" value="RNA BINDING PROTEIN"/>
    <property type="match status" value="1"/>
</dbReference>
<feature type="domain" description="RRM" evidence="8">
    <location>
        <begin position="112"/>
        <end position="189"/>
    </location>
</feature>
<protein>
    <recommendedName>
        <fullName evidence="2">Polyadenylate-binding protein, cytoplasmic and nuclear</fullName>
    </recommendedName>
    <alternativeName>
        <fullName evidence="5">Polyadenylate tail-binding protein</fullName>
    </alternativeName>
</protein>
<evidence type="ECO:0000313" key="11">
    <source>
        <dbReference type="Proteomes" id="UP000238350"/>
    </source>
</evidence>
<comment type="caution">
    <text evidence="10">The sequence shown here is derived from an EMBL/GenBank/DDBJ whole genome shotgun (WGS) entry which is preliminary data.</text>
</comment>
<evidence type="ECO:0000256" key="5">
    <source>
        <dbReference type="ARBA" id="ARBA00030979"/>
    </source>
</evidence>
<dbReference type="CDD" id="cd00590">
    <property type="entry name" value="RRM_SF"/>
    <property type="match status" value="1"/>
</dbReference>
<accession>A0A2T0FIC3</accession>
<dbReference type="InterPro" id="IPR036053">
    <property type="entry name" value="PABP-dom"/>
</dbReference>
<dbReference type="Pfam" id="PF00076">
    <property type="entry name" value="RRM_1"/>
    <property type="match status" value="4"/>
</dbReference>
<dbReference type="Pfam" id="PF00658">
    <property type="entry name" value="MLLE"/>
    <property type="match status" value="1"/>
</dbReference>
<dbReference type="STRING" id="45607.A0A2T0FIC3"/>
<keyword evidence="4 6" id="KW-0694">RNA-binding</keyword>
<feature type="domain" description="RRM" evidence="8">
    <location>
        <begin position="323"/>
        <end position="400"/>
    </location>
</feature>
<dbReference type="Gene3D" id="1.10.1900.10">
    <property type="entry name" value="c-terminal domain of poly(a) binding protein"/>
    <property type="match status" value="1"/>
</dbReference>
<evidence type="ECO:0000256" key="3">
    <source>
        <dbReference type="ARBA" id="ARBA00022737"/>
    </source>
</evidence>
<name>A0A2T0FIC3_9ASCO</name>
<dbReference type="Proteomes" id="UP000238350">
    <property type="component" value="Unassembled WGS sequence"/>
</dbReference>
<sequence>MSVSTDSIASPDRAGNKNTLCVCDLDALVSEAHLQAAFTGGSHSPPVSAMVIRDQLTHRSLGYGIVLFRSESDAVAAKDAAQPLFVGPNLCRVIGPYKDGTLTRPPPRPTGEGIFIKNLAPDVVAPELYQEFAPYGEILACRIVLSDYGQSRGMAYVTYSSKEAALKAIDAVNGETLHNRKLYVGPNLPRHERLHRYDDSKEEFTNIFVTGVASSVPEHDFYESFAKIGAVDAYSMPLDQFGQPRGFGFVNYKHHKDAVRAIEELDGKLVIGGRTLGVTRAQQKPSADQNSSNNAHANQHPGSDSHPQPSSAGSSKDDAAASCNLYIRHIDRIVTDSVLESAFADYGPVVSAKIMRDERGGSRGYGFVCFENPESAQAAIKGMNGTVVWGQALYVALAQRRDRGPRRMRGPYNNVPFTMGVPSVMPMVPSPYYYWGVGVHGAPVAIPAPAMVPGQDGNTMASLQTSMAQMQLAQPKTGSPSTMTSKETSDDGNLSRSSNNWNRSSQQSQSQHRAWSPNMSRKTRRQRDFQPSLAAAVASAENEAAEKQVVGEALYPKVLKHPAVDSPELASRLTGILLKQKTSEVLEWVDNDFLLAKIVYQALDALREFEATAPDS</sequence>